<organism evidence="1 2">
    <name type="scientific">Bacteroides muris</name>
    <name type="common">ex Afrizal et al. 2022</name>
    <dbReference type="NCBI Taxonomy" id="2516960"/>
    <lineage>
        <taxon>Bacteria</taxon>
        <taxon>Pseudomonadati</taxon>
        <taxon>Bacteroidota</taxon>
        <taxon>Bacteroidia</taxon>
        <taxon>Bacteroidales</taxon>
        <taxon>Bacteroidaceae</taxon>
        <taxon>Bacteroides</taxon>
    </lineage>
</organism>
<protein>
    <submittedName>
        <fullName evidence="1">Uncharacterized protein</fullName>
    </submittedName>
</protein>
<dbReference type="Proteomes" id="UP000310532">
    <property type="component" value="Unassembled WGS sequence"/>
</dbReference>
<dbReference type="AlphaFoldDB" id="A0A4S2AS18"/>
<reference evidence="1 2" key="1">
    <citation type="submission" date="2019-04" db="EMBL/GenBank/DDBJ databases">
        <title>Microbes associate with the intestines of laboratory mice.</title>
        <authorList>
            <person name="Navarre W."/>
            <person name="Wong E."/>
            <person name="Huang K."/>
            <person name="Tropini C."/>
            <person name="Ng K."/>
            <person name="Yu B."/>
        </authorList>
    </citation>
    <scope>NUCLEOTIDE SEQUENCE [LARGE SCALE GENOMIC DNA]</scope>
    <source>
        <strain evidence="1 2">NM69_E16B</strain>
    </source>
</reference>
<comment type="caution">
    <text evidence="1">The sequence shown here is derived from an EMBL/GenBank/DDBJ whole genome shotgun (WGS) entry which is preliminary data.</text>
</comment>
<name>A0A4S2AS18_9BACE</name>
<dbReference type="RefSeq" id="WP_136010527.1">
    <property type="nucleotide sequence ID" value="NZ_SRYZ01000025.1"/>
</dbReference>
<evidence type="ECO:0000313" key="1">
    <source>
        <dbReference type="EMBL" id="TGY03945.1"/>
    </source>
</evidence>
<keyword evidence="2" id="KW-1185">Reference proteome</keyword>
<dbReference type="EMBL" id="SRYZ01000025">
    <property type="protein sequence ID" value="TGY03945.1"/>
    <property type="molecule type" value="Genomic_DNA"/>
</dbReference>
<sequence>MRSTIFSFFGILSFCLLLLLTAMKCEEDEEVLPPVLADVVGVRLVLLDNSGHAPEPITAAPRRPT</sequence>
<accession>A0A4S2AS18</accession>
<evidence type="ECO:0000313" key="2">
    <source>
        <dbReference type="Proteomes" id="UP000310532"/>
    </source>
</evidence>
<proteinExistence type="predicted"/>
<gene>
    <name evidence="1" type="ORF">E5355_11675</name>
</gene>